<dbReference type="EMBL" id="FUXL01000009">
    <property type="protein sequence ID" value="SKA24690.1"/>
    <property type="molecule type" value="Genomic_DNA"/>
</dbReference>
<dbReference type="Proteomes" id="UP000190135">
    <property type="component" value="Unassembled WGS sequence"/>
</dbReference>
<dbReference type="RefSeq" id="WP_078709054.1">
    <property type="nucleotide sequence ID" value="NZ_FUXL01000009.1"/>
</dbReference>
<evidence type="ECO:0000313" key="5">
    <source>
        <dbReference type="EMBL" id="SKA24690.1"/>
    </source>
</evidence>
<dbReference type="InterPro" id="IPR034904">
    <property type="entry name" value="FSCA_dom_sf"/>
</dbReference>
<evidence type="ECO:0000259" key="3">
    <source>
        <dbReference type="Pfam" id="PF01106"/>
    </source>
</evidence>
<dbReference type="PANTHER" id="PTHR10093">
    <property type="entry name" value="IRON-SULFUR CLUSTER ASSEMBLY ENZYME NIFU HOMOLOG"/>
    <property type="match status" value="1"/>
</dbReference>
<keyword evidence="2" id="KW-0535">Nitrogen fixation</keyword>
<dbReference type="GO" id="GO:0016226">
    <property type="term" value="P:iron-sulfur cluster assembly"/>
    <property type="evidence" value="ECO:0007669"/>
    <property type="project" value="InterPro"/>
</dbReference>
<evidence type="ECO:0000313" key="6">
    <source>
        <dbReference type="Proteomes" id="UP000190135"/>
    </source>
</evidence>
<dbReference type="OrthoDB" id="9808097at2"/>
<dbReference type="CDD" id="cd06664">
    <property type="entry name" value="IscU_like"/>
    <property type="match status" value="1"/>
</dbReference>
<proteinExistence type="predicted"/>
<dbReference type="Gene3D" id="3.90.1010.10">
    <property type="match status" value="1"/>
</dbReference>
<dbReference type="AlphaFoldDB" id="A0A1T4S8R3"/>
<reference evidence="6" key="1">
    <citation type="submission" date="2017-02" db="EMBL/GenBank/DDBJ databases">
        <authorList>
            <person name="Varghese N."/>
            <person name="Submissions S."/>
        </authorList>
    </citation>
    <scope>NUCLEOTIDE SEQUENCE [LARGE SCALE GENOMIC DNA]</scope>
    <source>
        <strain evidence="6">USBA 369</strain>
    </source>
</reference>
<dbReference type="InterPro" id="IPR001075">
    <property type="entry name" value="NIF_FeS_clus_asmbl_NifU_C"/>
</dbReference>
<keyword evidence="6" id="KW-1185">Reference proteome</keyword>
<dbReference type="Gene3D" id="3.30.300.130">
    <property type="entry name" value="Fe-S cluster assembly (FSCA)"/>
    <property type="match status" value="1"/>
</dbReference>
<accession>A0A1T4S8R3</accession>
<dbReference type="InterPro" id="IPR002871">
    <property type="entry name" value="NIF_FeS_clus_asmbl_NifU_N"/>
</dbReference>
<evidence type="ECO:0000259" key="4">
    <source>
        <dbReference type="Pfam" id="PF01592"/>
    </source>
</evidence>
<evidence type="ECO:0000256" key="1">
    <source>
        <dbReference type="ARBA" id="ARBA00015278"/>
    </source>
</evidence>
<dbReference type="GO" id="GO:0051536">
    <property type="term" value="F:iron-sulfur cluster binding"/>
    <property type="evidence" value="ECO:0007669"/>
    <property type="project" value="InterPro"/>
</dbReference>
<feature type="domain" description="NIF system FeS cluster assembly NifU C-terminal" evidence="3">
    <location>
        <begin position="180"/>
        <end position="241"/>
    </location>
</feature>
<protein>
    <recommendedName>
        <fullName evidence="1">Nitrogen fixation protein NifU</fullName>
    </recommendedName>
</protein>
<dbReference type="SUPFAM" id="SSF117916">
    <property type="entry name" value="Fe-S cluster assembly (FSCA) domain-like"/>
    <property type="match status" value="1"/>
</dbReference>
<dbReference type="Pfam" id="PF01106">
    <property type="entry name" value="NifU"/>
    <property type="match status" value="1"/>
</dbReference>
<feature type="domain" description="NIF system FeS cluster assembly NifU N-terminal" evidence="4">
    <location>
        <begin position="6"/>
        <end position="122"/>
    </location>
</feature>
<evidence type="ECO:0000256" key="2">
    <source>
        <dbReference type="ARBA" id="ARBA00023231"/>
    </source>
</evidence>
<name>A0A1T4S8R3_9HYPH</name>
<gene>
    <name evidence="5" type="ORF">SAMN05428963_109119</name>
</gene>
<organism evidence="5 6">
    <name type="scientific">Consotaella salsifontis</name>
    <dbReference type="NCBI Taxonomy" id="1365950"/>
    <lineage>
        <taxon>Bacteria</taxon>
        <taxon>Pseudomonadati</taxon>
        <taxon>Pseudomonadota</taxon>
        <taxon>Alphaproteobacteria</taxon>
        <taxon>Hyphomicrobiales</taxon>
        <taxon>Aurantimonadaceae</taxon>
        <taxon>Consotaella</taxon>
    </lineage>
</organism>
<dbReference type="Pfam" id="PF01592">
    <property type="entry name" value="NifU_N"/>
    <property type="match status" value="1"/>
</dbReference>
<sequence length="247" mass="26147">MLQLSQQAEDHFLNPRNAGALAEANAVGEAGSLAAGDLIRLMLNVDPARGTIEKARFQAFGCGSAIAVASALTELVIGRSVETAQHLTPAEIADVLGGLPPEREYCLALGAKALAAALRTWHGLSMAPQPPRPARPLHTIVVRHRPVTAGDRPAAEHRRADAVSLAVPRSSEEELAVITGIIEEMRPVFRADGGDVEFVAFDGKALQVRLSGTCAGCQIASLTLGGLRRRICDRLCRPIRVIPVSHA</sequence>
<dbReference type="STRING" id="1365950.SAMN05428963_109119"/>
<dbReference type="SUPFAM" id="SSF82649">
    <property type="entry name" value="SufE/NifU"/>
    <property type="match status" value="1"/>
</dbReference>
<dbReference type="GO" id="GO:0005506">
    <property type="term" value="F:iron ion binding"/>
    <property type="evidence" value="ECO:0007669"/>
    <property type="project" value="InterPro"/>
</dbReference>